<gene>
    <name evidence="1" type="ORF">BV25DRAFT_1812490</name>
</gene>
<evidence type="ECO:0000313" key="1">
    <source>
        <dbReference type="EMBL" id="KAI0057365.1"/>
    </source>
</evidence>
<comment type="caution">
    <text evidence="1">The sequence shown here is derived from an EMBL/GenBank/DDBJ whole genome shotgun (WGS) entry which is preliminary data.</text>
</comment>
<dbReference type="Proteomes" id="UP000814140">
    <property type="component" value="Unassembled WGS sequence"/>
</dbReference>
<name>A0ACB8SLQ7_9AGAM</name>
<accession>A0ACB8SLQ7</accession>
<dbReference type="EMBL" id="MU277248">
    <property type="protein sequence ID" value="KAI0057365.1"/>
    <property type="molecule type" value="Genomic_DNA"/>
</dbReference>
<proteinExistence type="predicted"/>
<protein>
    <submittedName>
        <fullName evidence="1">WD40 repeat-like protein</fullName>
    </submittedName>
</protein>
<sequence>MPIMRPPTPAPSPSPTLPTTQSFPTRVHHCPPLSLPTPHDSLREFASFKPLGERGRQAYLAALLAECTPRELHFLATTIAPLLKRDFLRALPPELALHVLSFVEDPRTLVRVAQVSRAWRAIALDDALWHQLAREQGFDIRLHSKRPLDVEEFDAMGVWRTPNGSNTRARMLAQAGRAADGSPLAAVPRAPHSDSTYRTFYEYAYSTVMNWRHGGMCLRTHRIPVVNPDQGVVTSVALDADWLVVGLANHRIHVFSTHTGAMVRTLIGHELGVWAVNIVSRGGALDPRHTDSARALADLPDVPEVQDGLDGLLHHNRAPAGAEHIDADGLDHLLPPSMRAALGMDQPRTLMQLDDGEDGTAERARRKQSDACGASVGWGQPATLAVSAGCDKVLRVWDIRTGFTIYVLHGHTSTVRCLRVLHNRPIAVSGSRDTTLRVWDVQRGRMLRVLTGHTGSVRALDVCGNQVVSGSYDATCRLWDIDTGECLHVLSGHYTQIYCVAFDGHTIASGGVDTTVRVWHAVTGQCIAMLQGHTALVCQLQISPTMLATGGADGRVIVFALPDLRVQARIAAHDSSVTSLQFDGEFLVTAGNDGRVRLFEAATGNYVRELSDHSDTVWKVVFRREGCAVLCRRLGKTTVELWSFRPRELLGAAEV</sequence>
<keyword evidence="2" id="KW-1185">Reference proteome</keyword>
<reference evidence="1" key="1">
    <citation type="submission" date="2021-03" db="EMBL/GenBank/DDBJ databases">
        <authorList>
            <consortium name="DOE Joint Genome Institute"/>
            <person name="Ahrendt S."/>
            <person name="Looney B.P."/>
            <person name="Miyauchi S."/>
            <person name="Morin E."/>
            <person name="Drula E."/>
            <person name="Courty P.E."/>
            <person name="Chicoki N."/>
            <person name="Fauchery L."/>
            <person name="Kohler A."/>
            <person name="Kuo A."/>
            <person name="Labutti K."/>
            <person name="Pangilinan J."/>
            <person name="Lipzen A."/>
            <person name="Riley R."/>
            <person name="Andreopoulos W."/>
            <person name="He G."/>
            <person name="Johnson J."/>
            <person name="Barry K.W."/>
            <person name="Grigoriev I.V."/>
            <person name="Nagy L."/>
            <person name="Hibbett D."/>
            <person name="Henrissat B."/>
            <person name="Matheny P.B."/>
            <person name="Labbe J."/>
            <person name="Martin F."/>
        </authorList>
    </citation>
    <scope>NUCLEOTIDE SEQUENCE</scope>
    <source>
        <strain evidence="1">HHB10654</strain>
    </source>
</reference>
<evidence type="ECO:0000313" key="2">
    <source>
        <dbReference type="Proteomes" id="UP000814140"/>
    </source>
</evidence>
<organism evidence="1 2">
    <name type="scientific">Artomyces pyxidatus</name>
    <dbReference type="NCBI Taxonomy" id="48021"/>
    <lineage>
        <taxon>Eukaryota</taxon>
        <taxon>Fungi</taxon>
        <taxon>Dikarya</taxon>
        <taxon>Basidiomycota</taxon>
        <taxon>Agaricomycotina</taxon>
        <taxon>Agaricomycetes</taxon>
        <taxon>Russulales</taxon>
        <taxon>Auriscalpiaceae</taxon>
        <taxon>Artomyces</taxon>
    </lineage>
</organism>
<reference evidence="1" key="2">
    <citation type="journal article" date="2022" name="New Phytol.">
        <title>Evolutionary transition to the ectomycorrhizal habit in the genomes of a hyperdiverse lineage of mushroom-forming fungi.</title>
        <authorList>
            <person name="Looney B."/>
            <person name="Miyauchi S."/>
            <person name="Morin E."/>
            <person name="Drula E."/>
            <person name="Courty P.E."/>
            <person name="Kohler A."/>
            <person name="Kuo A."/>
            <person name="LaButti K."/>
            <person name="Pangilinan J."/>
            <person name="Lipzen A."/>
            <person name="Riley R."/>
            <person name="Andreopoulos W."/>
            <person name="He G."/>
            <person name="Johnson J."/>
            <person name="Nolan M."/>
            <person name="Tritt A."/>
            <person name="Barry K.W."/>
            <person name="Grigoriev I.V."/>
            <person name="Nagy L.G."/>
            <person name="Hibbett D."/>
            <person name="Henrissat B."/>
            <person name="Matheny P.B."/>
            <person name="Labbe J."/>
            <person name="Martin F.M."/>
        </authorList>
    </citation>
    <scope>NUCLEOTIDE SEQUENCE</scope>
    <source>
        <strain evidence="1">HHB10654</strain>
    </source>
</reference>